<keyword evidence="3" id="KW-1185">Reference proteome</keyword>
<feature type="compositionally biased region" description="Low complexity" evidence="1">
    <location>
        <begin position="55"/>
        <end position="80"/>
    </location>
</feature>
<evidence type="ECO:0008006" key="4">
    <source>
        <dbReference type="Google" id="ProtNLM"/>
    </source>
</evidence>
<sequence length="86" mass="7887">MAFIVGGVVVGLILLYLLFGGFGSSTPTSTSTAPAGSSTIINNDAGTGAAGTGAEGTAPAGDGATAPAAPEPATGAETAPAPLPAD</sequence>
<gene>
    <name evidence="2" type="ORF">PUT78_06150</name>
</gene>
<organism evidence="2 3">
    <name type="scientific">Roseinatronobacter alkalisoli</name>
    <dbReference type="NCBI Taxonomy" id="3028235"/>
    <lineage>
        <taxon>Bacteria</taxon>
        <taxon>Pseudomonadati</taxon>
        <taxon>Pseudomonadota</taxon>
        <taxon>Alphaproteobacteria</taxon>
        <taxon>Rhodobacterales</taxon>
        <taxon>Paracoccaceae</taxon>
        <taxon>Roseinatronobacter</taxon>
    </lineage>
</organism>
<dbReference type="RefSeq" id="WP_274351361.1">
    <property type="nucleotide sequence ID" value="NZ_JAQZSM010000004.1"/>
</dbReference>
<protein>
    <recommendedName>
        <fullName evidence="4">Dynamin</fullName>
    </recommendedName>
</protein>
<feature type="compositionally biased region" description="Low complexity" evidence="1">
    <location>
        <begin position="26"/>
        <end position="47"/>
    </location>
</feature>
<evidence type="ECO:0000313" key="3">
    <source>
        <dbReference type="Proteomes" id="UP001431784"/>
    </source>
</evidence>
<dbReference type="Proteomes" id="UP001431784">
    <property type="component" value="Unassembled WGS sequence"/>
</dbReference>
<reference evidence="2" key="1">
    <citation type="submission" date="2023-02" db="EMBL/GenBank/DDBJ databases">
        <title>Description of Roseinatronobacter alkalisoli sp. nov., an alkaliphilic bacerium isolated from soda soil.</title>
        <authorList>
            <person name="Wei W."/>
        </authorList>
    </citation>
    <scope>NUCLEOTIDE SEQUENCE</scope>
    <source>
        <strain evidence="2">HJB301</strain>
    </source>
</reference>
<evidence type="ECO:0000256" key="1">
    <source>
        <dbReference type="SAM" id="MobiDB-lite"/>
    </source>
</evidence>
<name>A0ABT5T6K1_9RHOB</name>
<evidence type="ECO:0000313" key="2">
    <source>
        <dbReference type="EMBL" id="MDD7970674.1"/>
    </source>
</evidence>
<proteinExistence type="predicted"/>
<dbReference type="EMBL" id="JAQZSM010000004">
    <property type="protein sequence ID" value="MDD7970674.1"/>
    <property type="molecule type" value="Genomic_DNA"/>
</dbReference>
<accession>A0ABT5T6K1</accession>
<comment type="caution">
    <text evidence="2">The sequence shown here is derived from an EMBL/GenBank/DDBJ whole genome shotgun (WGS) entry which is preliminary data.</text>
</comment>
<feature type="region of interest" description="Disordered" evidence="1">
    <location>
        <begin position="26"/>
        <end position="86"/>
    </location>
</feature>